<dbReference type="EMBL" id="PXYI01000003">
    <property type="protein sequence ID" value="PSJ40757.1"/>
    <property type="molecule type" value="Genomic_DNA"/>
</dbReference>
<keyword evidence="3" id="KW-1185">Reference proteome</keyword>
<sequence length="223" mass="24006">MSTKTRRAPRISAAGDNVIVSEEELRQRRPISVYRAAKMATARRETLCVVKSISSRTVVVETHAQVVAGERVRIELGNSLVSSTVNGVDGLAVALAFDDPIDVQSWLGADGAPHRRTAPRIAIDARARLQIGNQLLFVKARDISQEGIGIETQDIVMEGDALVVGLRGWHGPIPGTITRIDGDLAGIQFLQPLSFRALSEWLGTSGCARAPATANPGYERVHP</sequence>
<comment type="caution">
    <text evidence="2">The sequence shown here is derived from an EMBL/GenBank/DDBJ whole genome shotgun (WGS) entry which is preliminary data.</text>
</comment>
<organism evidence="2 3">
    <name type="scientific">Allosphingosinicella deserti</name>
    <dbReference type="NCBI Taxonomy" id="2116704"/>
    <lineage>
        <taxon>Bacteria</taxon>
        <taxon>Pseudomonadati</taxon>
        <taxon>Pseudomonadota</taxon>
        <taxon>Alphaproteobacteria</taxon>
        <taxon>Sphingomonadales</taxon>
        <taxon>Sphingomonadaceae</taxon>
        <taxon>Allosphingosinicella</taxon>
    </lineage>
</organism>
<evidence type="ECO:0000313" key="3">
    <source>
        <dbReference type="Proteomes" id="UP000241167"/>
    </source>
</evidence>
<dbReference type="AlphaFoldDB" id="A0A2P7QS32"/>
<evidence type="ECO:0000313" key="2">
    <source>
        <dbReference type="EMBL" id="PSJ40757.1"/>
    </source>
</evidence>
<dbReference type="Pfam" id="PF07238">
    <property type="entry name" value="PilZ"/>
    <property type="match status" value="1"/>
</dbReference>
<feature type="domain" description="PilZ" evidence="1">
    <location>
        <begin position="115"/>
        <end position="195"/>
    </location>
</feature>
<dbReference type="InterPro" id="IPR009875">
    <property type="entry name" value="PilZ_domain"/>
</dbReference>
<dbReference type="Proteomes" id="UP000241167">
    <property type="component" value="Unassembled WGS sequence"/>
</dbReference>
<accession>A0A2P7QS32</accession>
<dbReference type="GO" id="GO:0035438">
    <property type="term" value="F:cyclic-di-GMP binding"/>
    <property type="evidence" value="ECO:0007669"/>
    <property type="project" value="InterPro"/>
</dbReference>
<gene>
    <name evidence="2" type="ORF">C7I55_10680</name>
</gene>
<dbReference type="SUPFAM" id="SSF141371">
    <property type="entry name" value="PilZ domain-like"/>
    <property type="match status" value="1"/>
</dbReference>
<dbReference type="OrthoDB" id="7594886at2"/>
<name>A0A2P7QS32_9SPHN</name>
<protein>
    <recommendedName>
        <fullName evidence="1">PilZ domain-containing protein</fullName>
    </recommendedName>
</protein>
<evidence type="ECO:0000259" key="1">
    <source>
        <dbReference type="Pfam" id="PF07238"/>
    </source>
</evidence>
<reference evidence="2 3" key="1">
    <citation type="submission" date="2018-03" db="EMBL/GenBank/DDBJ databases">
        <title>The draft genome of Sphingosinicella sp. GL-C-18.</title>
        <authorList>
            <person name="Liu L."/>
            <person name="Li L."/>
            <person name="Liang L."/>
            <person name="Zhang X."/>
            <person name="Wang T."/>
        </authorList>
    </citation>
    <scope>NUCLEOTIDE SEQUENCE [LARGE SCALE GENOMIC DNA]</scope>
    <source>
        <strain evidence="2 3">GL-C-18</strain>
    </source>
</reference>
<proteinExistence type="predicted"/>
<dbReference type="Gene3D" id="2.40.10.220">
    <property type="entry name" value="predicted glycosyltransferase like domains"/>
    <property type="match status" value="1"/>
</dbReference>
<dbReference type="RefSeq" id="WP_106512908.1">
    <property type="nucleotide sequence ID" value="NZ_PXYI01000003.1"/>
</dbReference>